<dbReference type="EMBL" id="JAGSPN010000008">
    <property type="protein sequence ID" value="MBR7782923.1"/>
    <property type="molecule type" value="Genomic_DNA"/>
</dbReference>
<comment type="caution">
    <text evidence="2">The sequence shown here is derived from an EMBL/GenBank/DDBJ whole genome shotgun (WGS) entry which is preliminary data.</text>
</comment>
<keyword evidence="1" id="KW-0812">Transmembrane</keyword>
<evidence type="ECO:0000313" key="2">
    <source>
        <dbReference type="EMBL" id="MBR7782923.1"/>
    </source>
</evidence>
<feature type="transmembrane region" description="Helical" evidence="1">
    <location>
        <begin position="99"/>
        <end position="118"/>
    </location>
</feature>
<name>A0A941DLB3_9BURK</name>
<sequence length="121" mass="14415">MQKMENPIYTRLSMAAMWLGVLFVIPNKCWQIADHEPMIADYLELVFYIYVSIGNYILGYRLYSPPDWSRYLIPQKWITEWRYLSETHPDQTRDNHRKLRLLIAGTAIMTILLLAVVHEKL</sequence>
<accession>A0A941DLB3</accession>
<dbReference type="Proteomes" id="UP000680067">
    <property type="component" value="Unassembled WGS sequence"/>
</dbReference>
<feature type="transmembrane region" description="Helical" evidence="1">
    <location>
        <begin position="45"/>
        <end position="63"/>
    </location>
</feature>
<evidence type="ECO:0000313" key="3">
    <source>
        <dbReference type="Proteomes" id="UP000680067"/>
    </source>
</evidence>
<protein>
    <submittedName>
        <fullName evidence="2">Uncharacterized protein</fullName>
    </submittedName>
</protein>
<keyword evidence="1" id="KW-1133">Transmembrane helix</keyword>
<reference evidence="2" key="1">
    <citation type="submission" date="2021-04" db="EMBL/GenBank/DDBJ databases">
        <title>novel species isolated from subtropical streams in China.</title>
        <authorList>
            <person name="Lu H."/>
        </authorList>
    </citation>
    <scope>NUCLEOTIDE SEQUENCE</scope>
    <source>
        <strain evidence="2">LFS511W</strain>
    </source>
</reference>
<keyword evidence="3" id="KW-1185">Reference proteome</keyword>
<feature type="transmembrane region" description="Helical" evidence="1">
    <location>
        <begin position="12"/>
        <end position="33"/>
    </location>
</feature>
<gene>
    <name evidence="2" type="ORF">KDM89_12270</name>
</gene>
<evidence type="ECO:0000256" key="1">
    <source>
        <dbReference type="SAM" id="Phobius"/>
    </source>
</evidence>
<proteinExistence type="predicted"/>
<organism evidence="2 3">
    <name type="scientific">Undibacterium luofuense</name>
    <dbReference type="NCBI Taxonomy" id="2828733"/>
    <lineage>
        <taxon>Bacteria</taxon>
        <taxon>Pseudomonadati</taxon>
        <taxon>Pseudomonadota</taxon>
        <taxon>Betaproteobacteria</taxon>
        <taxon>Burkholderiales</taxon>
        <taxon>Oxalobacteraceae</taxon>
        <taxon>Undibacterium</taxon>
    </lineage>
</organism>
<keyword evidence="1" id="KW-0472">Membrane</keyword>
<dbReference type="AlphaFoldDB" id="A0A941DLB3"/>